<dbReference type="CDD" id="cd06571">
    <property type="entry name" value="Bac_DnaA_C"/>
    <property type="match status" value="1"/>
</dbReference>
<evidence type="ECO:0000256" key="4">
    <source>
        <dbReference type="ARBA" id="ARBA00022840"/>
    </source>
</evidence>
<protein>
    <recommendedName>
        <fullName evidence="7">Chromosomal replication initiator protein DnaA</fullName>
    </recommendedName>
</protein>
<sequence length="370" mass="40068">MLLQEETTVESFPLERPTLQRRRRGSALAVGSLPYFIAGDENRLTSLVCRGEIDVFEVGNPVLLTGPVGCGKTSIALHLATRAAMDLAADQDFEKTGPAKVVYYSAVDFARSYAEAIGADDLKPLSDELEAAPVLVIDDLHLIANKTAAQEELALRIETRFDAGKPTILTCKRSPAEVRGICSRLASRAAPGLMIPIALPKANSRKQLLGELALHIGLELDASLISILDAGLESGIPVRAMEAAMKQVQLWCRMNESDASIAAVQAAINGSRQVRDVSVATITNTVARYFNLKSSDLRSSSRKQNLVRARSLAMWLARKLTDTSMNQIGEHFGGRDHTTVLHAVRKTTELVETDTAIRRAAAELTEKLAA</sequence>
<dbReference type="Pfam" id="PF00308">
    <property type="entry name" value="Bac_DnaA"/>
    <property type="match status" value="1"/>
</dbReference>
<dbReference type="SMART" id="SM00382">
    <property type="entry name" value="AAA"/>
    <property type="match status" value="1"/>
</dbReference>
<dbReference type="GO" id="GO:0005524">
    <property type="term" value="F:ATP binding"/>
    <property type="evidence" value="ECO:0007669"/>
    <property type="project" value="UniProtKB-KW"/>
</dbReference>
<comment type="caution">
    <text evidence="11">The sequence shown here is derived from an EMBL/GenBank/DDBJ whole genome shotgun (WGS) entry which is preliminary data.</text>
</comment>
<evidence type="ECO:0000256" key="5">
    <source>
        <dbReference type="ARBA" id="ARBA00023121"/>
    </source>
</evidence>
<dbReference type="GO" id="GO:0003688">
    <property type="term" value="F:DNA replication origin binding"/>
    <property type="evidence" value="ECO:0007669"/>
    <property type="project" value="TreeGrafter"/>
</dbReference>
<dbReference type="SMART" id="SM00760">
    <property type="entry name" value="Bac_DnaA_C"/>
    <property type="match status" value="1"/>
</dbReference>
<keyword evidence="12" id="KW-1185">Reference proteome</keyword>
<evidence type="ECO:0000256" key="1">
    <source>
        <dbReference type="ARBA" id="ARBA00022490"/>
    </source>
</evidence>
<dbReference type="Gene3D" id="1.10.1750.10">
    <property type="match status" value="1"/>
</dbReference>
<dbReference type="Gene3D" id="3.40.50.300">
    <property type="entry name" value="P-loop containing nucleotide triphosphate hydrolases"/>
    <property type="match status" value="1"/>
</dbReference>
<proteinExistence type="inferred from homology"/>
<dbReference type="GO" id="GO:0008289">
    <property type="term" value="F:lipid binding"/>
    <property type="evidence" value="ECO:0007669"/>
    <property type="project" value="UniProtKB-KW"/>
</dbReference>
<keyword evidence="6 7" id="KW-0238">DNA-binding</keyword>
<keyword evidence="1" id="KW-0963">Cytoplasm</keyword>
<dbReference type="GO" id="GO:0006275">
    <property type="term" value="P:regulation of DNA replication"/>
    <property type="evidence" value="ECO:0007669"/>
    <property type="project" value="InterPro"/>
</dbReference>
<keyword evidence="2 7" id="KW-0235">DNA replication</keyword>
<dbReference type="AlphaFoldDB" id="A0A5B1CNG2"/>
<dbReference type="GO" id="GO:0005886">
    <property type="term" value="C:plasma membrane"/>
    <property type="evidence" value="ECO:0007669"/>
    <property type="project" value="TreeGrafter"/>
</dbReference>
<dbReference type="PANTHER" id="PTHR30050">
    <property type="entry name" value="CHROMOSOMAL REPLICATION INITIATOR PROTEIN DNAA"/>
    <property type="match status" value="1"/>
</dbReference>
<dbReference type="OrthoDB" id="9807019at2"/>
<gene>
    <name evidence="11" type="primary">dnaA_2</name>
    <name evidence="11" type="ORF">LF1_34350</name>
</gene>
<feature type="domain" description="AAA+ ATPase" evidence="9">
    <location>
        <begin position="58"/>
        <end position="191"/>
    </location>
</feature>
<evidence type="ECO:0000256" key="3">
    <source>
        <dbReference type="ARBA" id="ARBA00022741"/>
    </source>
</evidence>
<dbReference type="SUPFAM" id="SSF48295">
    <property type="entry name" value="TrpR-like"/>
    <property type="match status" value="1"/>
</dbReference>
<dbReference type="Proteomes" id="UP000322699">
    <property type="component" value="Unassembled WGS sequence"/>
</dbReference>
<keyword evidence="5" id="KW-0446">Lipid-binding</keyword>
<evidence type="ECO:0000259" key="9">
    <source>
        <dbReference type="SMART" id="SM00382"/>
    </source>
</evidence>
<name>A0A5B1CNG2_9BACT</name>
<evidence type="ECO:0000313" key="12">
    <source>
        <dbReference type="Proteomes" id="UP000322699"/>
    </source>
</evidence>
<evidence type="ECO:0000256" key="6">
    <source>
        <dbReference type="ARBA" id="ARBA00023125"/>
    </source>
</evidence>
<evidence type="ECO:0000256" key="7">
    <source>
        <dbReference type="RuleBase" id="RU000577"/>
    </source>
</evidence>
<dbReference type="EMBL" id="VRLW01000001">
    <property type="protein sequence ID" value="KAA1260893.1"/>
    <property type="molecule type" value="Genomic_DNA"/>
</dbReference>
<keyword evidence="3 7" id="KW-0547">Nucleotide-binding</keyword>
<dbReference type="InterPro" id="IPR020591">
    <property type="entry name" value="Chromosome_initiator_DnaA-like"/>
</dbReference>
<dbReference type="GO" id="GO:0006270">
    <property type="term" value="P:DNA replication initiation"/>
    <property type="evidence" value="ECO:0007669"/>
    <property type="project" value="InterPro"/>
</dbReference>
<dbReference type="InterPro" id="IPR027417">
    <property type="entry name" value="P-loop_NTPase"/>
</dbReference>
<evidence type="ECO:0000313" key="11">
    <source>
        <dbReference type="EMBL" id="KAA1260893.1"/>
    </source>
</evidence>
<evidence type="ECO:0000256" key="8">
    <source>
        <dbReference type="RuleBase" id="RU004227"/>
    </source>
</evidence>
<reference evidence="11 12" key="1">
    <citation type="submission" date="2019-08" db="EMBL/GenBank/DDBJ databases">
        <title>Deep-cultivation of Planctomycetes and their phenomic and genomic characterization uncovers novel biology.</title>
        <authorList>
            <person name="Wiegand S."/>
            <person name="Jogler M."/>
            <person name="Boedeker C."/>
            <person name="Pinto D."/>
            <person name="Vollmers J."/>
            <person name="Rivas-Marin E."/>
            <person name="Kohn T."/>
            <person name="Peeters S.H."/>
            <person name="Heuer A."/>
            <person name="Rast P."/>
            <person name="Oberbeckmann S."/>
            <person name="Bunk B."/>
            <person name="Jeske O."/>
            <person name="Meyerdierks A."/>
            <person name="Storesund J.E."/>
            <person name="Kallscheuer N."/>
            <person name="Luecker S."/>
            <person name="Lage O.M."/>
            <person name="Pohl T."/>
            <person name="Merkel B.J."/>
            <person name="Hornburger P."/>
            <person name="Mueller R.-W."/>
            <person name="Bruemmer F."/>
            <person name="Labrenz M."/>
            <person name="Spormann A.M."/>
            <person name="Op Den Camp H."/>
            <person name="Overmann J."/>
            <person name="Amann R."/>
            <person name="Jetten M.S.M."/>
            <person name="Mascher T."/>
            <person name="Medema M.H."/>
            <person name="Devos D.P."/>
            <person name="Kaster A.-K."/>
            <person name="Ovreas L."/>
            <person name="Rohde M."/>
            <person name="Galperin M.Y."/>
            <person name="Jogler C."/>
        </authorList>
    </citation>
    <scope>NUCLEOTIDE SEQUENCE [LARGE SCALE GENOMIC DNA]</scope>
    <source>
        <strain evidence="11 12">LF1</strain>
    </source>
</reference>
<dbReference type="Pfam" id="PF08299">
    <property type="entry name" value="Bac_DnaA_C"/>
    <property type="match status" value="1"/>
</dbReference>
<dbReference type="InterPro" id="IPR003593">
    <property type="entry name" value="AAA+_ATPase"/>
</dbReference>
<evidence type="ECO:0000259" key="10">
    <source>
        <dbReference type="SMART" id="SM00760"/>
    </source>
</evidence>
<dbReference type="InterPro" id="IPR013317">
    <property type="entry name" value="DnaA_dom"/>
</dbReference>
<dbReference type="InterPro" id="IPR010921">
    <property type="entry name" value="Trp_repressor/repl_initiator"/>
</dbReference>
<comment type="function">
    <text evidence="7">Plays an essential role in the initiation and regulation of chromosomal replication. ATP-DnaA binds to the origin of replication (oriC) to initiate formation of the DNA replication initiation complex once per cell cycle. Binds the DnaA box (a 9 base pair repeat at the origin) and separates the double-stranded (ds)DNA. Forms a right-handed helical filament on oriC DNA; dsDNA binds to the exterior of the filament while single-stranded (ss)DNA is stabiized in the filament's interior. The ATP-DnaA-oriC complex binds and stabilizes one strand of the AT-rich DNA unwinding element (DUE), permitting loading of DNA polymerase. After initiation quickly degrades to an ADP-DnaA complex that is not apt for DNA replication. Binds acidic phospholipids.</text>
</comment>
<dbReference type="InterPro" id="IPR013159">
    <property type="entry name" value="DnaA_C"/>
</dbReference>
<evidence type="ECO:0000256" key="2">
    <source>
        <dbReference type="ARBA" id="ARBA00022705"/>
    </source>
</evidence>
<dbReference type="PRINTS" id="PR00051">
    <property type="entry name" value="DNAA"/>
</dbReference>
<comment type="similarity">
    <text evidence="8">Belongs to the DnaA family.</text>
</comment>
<dbReference type="RefSeq" id="WP_084422708.1">
    <property type="nucleotide sequence ID" value="NZ_LWSK01000059.1"/>
</dbReference>
<dbReference type="CDD" id="cd00009">
    <property type="entry name" value="AAA"/>
    <property type="match status" value="1"/>
</dbReference>
<keyword evidence="4 7" id="KW-0067">ATP-binding</keyword>
<organism evidence="11 12">
    <name type="scientific">Rubripirellula obstinata</name>
    <dbReference type="NCBI Taxonomy" id="406547"/>
    <lineage>
        <taxon>Bacteria</taxon>
        <taxon>Pseudomonadati</taxon>
        <taxon>Planctomycetota</taxon>
        <taxon>Planctomycetia</taxon>
        <taxon>Pirellulales</taxon>
        <taxon>Pirellulaceae</taxon>
        <taxon>Rubripirellula</taxon>
    </lineage>
</organism>
<accession>A0A5B1CNG2</accession>
<dbReference type="PANTHER" id="PTHR30050:SF2">
    <property type="entry name" value="CHROMOSOMAL REPLICATION INITIATOR PROTEIN DNAA"/>
    <property type="match status" value="1"/>
</dbReference>
<dbReference type="SUPFAM" id="SSF52540">
    <property type="entry name" value="P-loop containing nucleoside triphosphate hydrolases"/>
    <property type="match status" value="1"/>
</dbReference>
<feature type="domain" description="Chromosomal replication initiator DnaA C-terminal" evidence="10">
    <location>
        <begin position="278"/>
        <end position="347"/>
    </location>
</feature>